<proteinExistence type="predicted"/>
<protein>
    <submittedName>
        <fullName evidence="2">Uncharacterized protein</fullName>
    </submittedName>
</protein>
<feature type="chain" id="PRO_5002434522" evidence="1">
    <location>
        <begin position="24"/>
        <end position="52"/>
    </location>
</feature>
<evidence type="ECO:0000313" key="2">
    <source>
        <dbReference type="EMBL" id="JAH92480.1"/>
    </source>
</evidence>
<reference evidence="2" key="1">
    <citation type="submission" date="2014-11" db="EMBL/GenBank/DDBJ databases">
        <authorList>
            <person name="Amaro Gonzalez C."/>
        </authorList>
    </citation>
    <scope>NUCLEOTIDE SEQUENCE</scope>
</reference>
<keyword evidence="1" id="KW-0732">Signal</keyword>
<organism evidence="2">
    <name type="scientific">Anguilla anguilla</name>
    <name type="common">European freshwater eel</name>
    <name type="synonym">Muraena anguilla</name>
    <dbReference type="NCBI Taxonomy" id="7936"/>
    <lineage>
        <taxon>Eukaryota</taxon>
        <taxon>Metazoa</taxon>
        <taxon>Chordata</taxon>
        <taxon>Craniata</taxon>
        <taxon>Vertebrata</taxon>
        <taxon>Euteleostomi</taxon>
        <taxon>Actinopterygii</taxon>
        <taxon>Neopterygii</taxon>
        <taxon>Teleostei</taxon>
        <taxon>Anguilliformes</taxon>
        <taxon>Anguillidae</taxon>
        <taxon>Anguilla</taxon>
    </lineage>
</organism>
<dbReference type="EMBL" id="GBXM01016097">
    <property type="protein sequence ID" value="JAH92480.1"/>
    <property type="molecule type" value="Transcribed_RNA"/>
</dbReference>
<dbReference type="AlphaFoldDB" id="A0A0E9WSF5"/>
<sequence>MFACLARMLQVLQLLYCPDHCCSLLMTEGWGGSRSAGALNVLQGLPAIGYFF</sequence>
<accession>A0A0E9WSF5</accession>
<reference evidence="2" key="2">
    <citation type="journal article" date="2015" name="Fish Shellfish Immunol.">
        <title>Early steps in the European eel (Anguilla anguilla)-Vibrio vulnificus interaction in the gills: Role of the RtxA13 toxin.</title>
        <authorList>
            <person name="Callol A."/>
            <person name="Pajuelo D."/>
            <person name="Ebbesson L."/>
            <person name="Teles M."/>
            <person name="MacKenzie S."/>
            <person name="Amaro C."/>
        </authorList>
    </citation>
    <scope>NUCLEOTIDE SEQUENCE</scope>
</reference>
<evidence type="ECO:0000256" key="1">
    <source>
        <dbReference type="SAM" id="SignalP"/>
    </source>
</evidence>
<feature type="signal peptide" evidence="1">
    <location>
        <begin position="1"/>
        <end position="23"/>
    </location>
</feature>
<name>A0A0E9WSF5_ANGAN</name>